<dbReference type="Proteomes" id="UP000184436">
    <property type="component" value="Unassembled WGS sequence"/>
</dbReference>
<dbReference type="AlphaFoldDB" id="A0A1M4TLC6"/>
<dbReference type="STRING" id="871325.SAMN05444349_102161"/>
<dbReference type="Pfam" id="PF00488">
    <property type="entry name" value="MutS_V"/>
    <property type="match status" value="1"/>
</dbReference>
<dbReference type="SUPFAM" id="SSF52540">
    <property type="entry name" value="P-loop containing nucleoside triphosphate hydrolases"/>
    <property type="match status" value="1"/>
</dbReference>
<dbReference type="GO" id="GO:0030983">
    <property type="term" value="F:mismatched DNA binding"/>
    <property type="evidence" value="ECO:0007669"/>
    <property type="project" value="InterPro"/>
</dbReference>
<dbReference type="OrthoDB" id="9802448at2"/>
<evidence type="ECO:0000313" key="6">
    <source>
        <dbReference type="Proteomes" id="UP000184436"/>
    </source>
</evidence>
<dbReference type="GO" id="GO:0006298">
    <property type="term" value="P:mismatch repair"/>
    <property type="evidence" value="ECO:0007669"/>
    <property type="project" value="InterPro"/>
</dbReference>
<reference evidence="5 6" key="1">
    <citation type="submission" date="2016-11" db="EMBL/GenBank/DDBJ databases">
        <authorList>
            <person name="Jaros S."/>
            <person name="Januszkiewicz K."/>
            <person name="Wedrychowicz H."/>
        </authorList>
    </citation>
    <scope>NUCLEOTIDE SEQUENCE [LARGE SCALE GENOMIC DNA]</scope>
    <source>
        <strain evidence="5 6">DSM 26883</strain>
    </source>
</reference>
<dbReference type="GO" id="GO:0140664">
    <property type="term" value="F:ATP-dependent DNA damage sensor activity"/>
    <property type="evidence" value="ECO:0007669"/>
    <property type="project" value="InterPro"/>
</dbReference>
<dbReference type="InterPro" id="IPR000432">
    <property type="entry name" value="DNA_mismatch_repair_MutS_C"/>
</dbReference>
<dbReference type="InterPro" id="IPR045076">
    <property type="entry name" value="MutS"/>
</dbReference>
<keyword evidence="3" id="KW-0238">DNA-binding</keyword>
<feature type="domain" description="DNA mismatch repair proteins mutS family" evidence="4">
    <location>
        <begin position="256"/>
        <end position="432"/>
    </location>
</feature>
<evidence type="ECO:0000259" key="4">
    <source>
        <dbReference type="SMART" id="SM00534"/>
    </source>
</evidence>
<dbReference type="GO" id="GO:0005524">
    <property type="term" value="F:ATP binding"/>
    <property type="evidence" value="ECO:0007669"/>
    <property type="project" value="UniProtKB-KW"/>
</dbReference>
<sequence length="433" mass="50053">MTYLDTDKQTCIDLSITDGVQDEQALSSLFLKTETKQGKSLMMEWIMYPLSDWEMICKRQKLIAWGALPELPLNEEELDFIEYYLSYRDQIREANVIMSCATIIDRLVRYDSQRYVVCRGVKLIVRMLHHLEKWITEQQEIVPQLWKDMIDLVQDILHGTELKNVLQQAFDKDTRFSNYVIDKYDYLFRCTRLLSLKELLSVIYTLDVCRTAHRIAEEKNLCSTPKVVWSMDFSVEGVVHPFVKNAQVNDWEMSQGNICLFTGSNMAGKSTTLKALTLAVWLAHCGLPVPVKSMVCPLYEGIYTSINLPDSLRDGRSHFMAEILRVKEVLEKAGKGKRCLVVLDEMFRGTNAKDAFEASVAVNEILKEFANCHFLVSTHILEYAKAFEKDSSCCFYYMEAEIKEDCFVCPHRLRKGISEARVGYWLVKKILNL</sequence>
<dbReference type="InterPro" id="IPR036187">
    <property type="entry name" value="DNA_mismatch_repair_MutS_sf"/>
</dbReference>
<gene>
    <name evidence="5" type="ORF">SAMN05444349_102161</name>
</gene>
<dbReference type="PANTHER" id="PTHR11361:SF34">
    <property type="entry name" value="DNA MISMATCH REPAIR PROTEIN MSH1, MITOCHONDRIAL"/>
    <property type="match status" value="1"/>
</dbReference>
<evidence type="ECO:0000313" key="5">
    <source>
        <dbReference type="EMBL" id="SHE45196.1"/>
    </source>
</evidence>
<dbReference type="SUPFAM" id="SSF48334">
    <property type="entry name" value="DNA repair protein MutS, domain III"/>
    <property type="match status" value="1"/>
</dbReference>
<dbReference type="InterPro" id="IPR027417">
    <property type="entry name" value="P-loop_NTPase"/>
</dbReference>
<evidence type="ECO:0000256" key="1">
    <source>
        <dbReference type="ARBA" id="ARBA00022741"/>
    </source>
</evidence>
<organism evidence="5 6">
    <name type="scientific">Bacteroides faecichinchillae</name>
    <dbReference type="NCBI Taxonomy" id="871325"/>
    <lineage>
        <taxon>Bacteria</taxon>
        <taxon>Pseudomonadati</taxon>
        <taxon>Bacteroidota</taxon>
        <taxon>Bacteroidia</taxon>
        <taxon>Bacteroidales</taxon>
        <taxon>Bacteroidaceae</taxon>
        <taxon>Bacteroides</taxon>
    </lineage>
</organism>
<name>A0A1M4TLC6_9BACE</name>
<keyword evidence="2" id="KW-0067">ATP-binding</keyword>
<dbReference type="Gene3D" id="1.10.1420.10">
    <property type="match status" value="1"/>
</dbReference>
<dbReference type="SMART" id="SM00534">
    <property type="entry name" value="MUTSac"/>
    <property type="match status" value="1"/>
</dbReference>
<proteinExistence type="predicted"/>
<dbReference type="Gene3D" id="3.40.50.300">
    <property type="entry name" value="P-loop containing nucleotide triphosphate hydrolases"/>
    <property type="match status" value="1"/>
</dbReference>
<protein>
    <submittedName>
        <fullName evidence="5">MutS domain III</fullName>
    </submittedName>
</protein>
<accession>A0A1M4TLC6</accession>
<dbReference type="EMBL" id="FQVD01000002">
    <property type="protein sequence ID" value="SHE45196.1"/>
    <property type="molecule type" value="Genomic_DNA"/>
</dbReference>
<dbReference type="PANTHER" id="PTHR11361">
    <property type="entry name" value="DNA MISMATCH REPAIR PROTEIN MUTS FAMILY MEMBER"/>
    <property type="match status" value="1"/>
</dbReference>
<evidence type="ECO:0000256" key="2">
    <source>
        <dbReference type="ARBA" id="ARBA00022840"/>
    </source>
</evidence>
<dbReference type="RefSeq" id="WP_025073692.1">
    <property type="nucleotide sequence ID" value="NZ_FQVD01000002.1"/>
</dbReference>
<keyword evidence="1" id="KW-0547">Nucleotide-binding</keyword>
<evidence type="ECO:0000256" key="3">
    <source>
        <dbReference type="ARBA" id="ARBA00023125"/>
    </source>
</evidence>
<keyword evidence="6" id="KW-1185">Reference proteome</keyword>